<dbReference type="Proteomes" id="UP000499080">
    <property type="component" value="Unassembled WGS sequence"/>
</dbReference>
<dbReference type="OrthoDB" id="6777324at2759"/>
<reference evidence="1 2" key="1">
    <citation type="journal article" date="2019" name="Sci. Rep.">
        <title>Orb-weaving spider Araneus ventricosus genome elucidates the spidroin gene catalogue.</title>
        <authorList>
            <person name="Kono N."/>
            <person name="Nakamura H."/>
            <person name="Ohtoshi R."/>
            <person name="Moran D.A.P."/>
            <person name="Shinohara A."/>
            <person name="Yoshida Y."/>
            <person name="Fujiwara M."/>
            <person name="Mori M."/>
            <person name="Tomita M."/>
            <person name="Arakawa K."/>
        </authorList>
    </citation>
    <scope>NUCLEOTIDE SEQUENCE [LARGE SCALE GENOMIC DNA]</scope>
</reference>
<keyword evidence="2" id="KW-1185">Reference proteome</keyword>
<accession>A0A4Y2H9I9</accession>
<gene>
    <name evidence="1" type="ORF">AVEN_120565_1</name>
</gene>
<organism evidence="1 2">
    <name type="scientific">Araneus ventricosus</name>
    <name type="common">Orbweaver spider</name>
    <name type="synonym">Epeira ventricosa</name>
    <dbReference type="NCBI Taxonomy" id="182803"/>
    <lineage>
        <taxon>Eukaryota</taxon>
        <taxon>Metazoa</taxon>
        <taxon>Ecdysozoa</taxon>
        <taxon>Arthropoda</taxon>
        <taxon>Chelicerata</taxon>
        <taxon>Arachnida</taxon>
        <taxon>Araneae</taxon>
        <taxon>Araneomorphae</taxon>
        <taxon>Entelegynae</taxon>
        <taxon>Araneoidea</taxon>
        <taxon>Araneidae</taxon>
        <taxon>Araneus</taxon>
    </lineage>
</organism>
<dbReference type="AlphaFoldDB" id="A0A4Y2H9I9"/>
<comment type="caution">
    <text evidence="1">The sequence shown here is derived from an EMBL/GenBank/DDBJ whole genome shotgun (WGS) entry which is preliminary data.</text>
</comment>
<proteinExistence type="predicted"/>
<evidence type="ECO:0000313" key="1">
    <source>
        <dbReference type="EMBL" id="GBM61715.1"/>
    </source>
</evidence>
<evidence type="ECO:0000313" key="2">
    <source>
        <dbReference type="Proteomes" id="UP000499080"/>
    </source>
</evidence>
<protein>
    <submittedName>
        <fullName evidence="1">Uncharacterized protein</fullName>
    </submittedName>
</protein>
<name>A0A4Y2H9I9_ARAVE</name>
<sequence>MPPSLVVLLQAQKSKEVCNLTSIGCHRIKVEPLKRKNSSAQFYNCQEFYYHSRFCWRNLRYLEYAGSHKSNTWPKPREAPVACCHCGGNHTDNFTGCPKITANRKTCSSNRLARPRNNSQNKISQCSFRTSRKYRNAVHSKTCSKRNPSLSY</sequence>
<dbReference type="EMBL" id="BGPR01001781">
    <property type="protein sequence ID" value="GBM61715.1"/>
    <property type="molecule type" value="Genomic_DNA"/>
</dbReference>